<dbReference type="STRING" id="269621.A0A238FLY2"/>
<keyword evidence="4" id="KW-1185">Reference proteome</keyword>
<gene>
    <name evidence="3" type="ORF">BQ2448_6958</name>
</gene>
<dbReference type="PANTHER" id="PTHR45786">
    <property type="entry name" value="DNA BINDING PROTEIN-LIKE"/>
    <property type="match status" value="1"/>
</dbReference>
<evidence type="ECO:0000313" key="4">
    <source>
        <dbReference type="Proteomes" id="UP000198372"/>
    </source>
</evidence>
<evidence type="ECO:0000256" key="1">
    <source>
        <dbReference type="SAM" id="MobiDB-lite"/>
    </source>
</evidence>
<reference evidence="4" key="1">
    <citation type="submission" date="2016-09" db="EMBL/GenBank/DDBJ databases">
        <authorList>
            <person name="Jeantristanb JTB J.-T."/>
            <person name="Ricardo R."/>
        </authorList>
    </citation>
    <scope>NUCLEOTIDE SEQUENCE [LARGE SCALE GENOMIC DNA]</scope>
</reference>
<dbReference type="PANTHER" id="PTHR45786:SF74">
    <property type="entry name" value="ATP-DEPENDENT DNA HELICASE"/>
    <property type="match status" value="1"/>
</dbReference>
<protein>
    <submittedName>
        <fullName evidence="3">BQ2448_6958 protein</fullName>
    </submittedName>
</protein>
<evidence type="ECO:0000259" key="2">
    <source>
        <dbReference type="Pfam" id="PF14214"/>
    </source>
</evidence>
<organism evidence="3 4">
    <name type="scientific">Microbotryum intermedium</name>
    <dbReference type="NCBI Taxonomy" id="269621"/>
    <lineage>
        <taxon>Eukaryota</taxon>
        <taxon>Fungi</taxon>
        <taxon>Dikarya</taxon>
        <taxon>Basidiomycota</taxon>
        <taxon>Pucciniomycotina</taxon>
        <taxon>Microbotryomycetes</taxon>
        <taxon>Microbotryales</taxon>
        <taxon>Microbotryaceae</taxon>
        <taxon>Microbotryum</taxon>
    </lineage>
</organism>
<name>A0A238FLY2_9BASI</name>
<dbReference type="InterPro" id="IPR025476">
    <property type="entry name" value="Helitron_helicase-like"/>
</dbReference>
<dbReference type="OrthoDB" id="3366231at2759"/>
<evidence type="ECO:0000313" key="3">
    <source>
        <dbReference type="EMBL" id="SCV73033.1"/>
    </source>
</evidence>
<dbReference type="Proteomes" id="UP000198372">
    <property type="component" value="Unassembled WGS sequence"/>
</dbReference>
<dbReference type="Pfam" id="PF14214">
    <property type="entry name" value="Helitron_like_N"/>
    <property type="match status" value="1"/>
</dbReference>
<accession>A0A238FLY2</accession>
<dbReference type="EMBL" id="FMSP01000017">
    <property type="protein sequence ID" value="SCV73033.1"/>
    <property type="molecule type" value="Genomic_DNA"/>
</dbReference>
<feature type="compositionally biased region" description="Acidic residues" evidence="1">
    <location>
        <begin position="293"/>
        <end position="309"/>
    </location>
</feature>
<dbReference type="AlphaFoldDB" id="A0A238FLY2"/>
<feature type="region of interest" description="Disordered" evidence="1">
    <location>
        <begin position="293"/>
        <end position="315"/>
    </location>
</feature>
<sequence length="561" mass="62993">MIVLQYKKPRRARIALRPLRPKVSIRDHLGPQNAVCYYCKARHWECERNKNTHHFSTCASQGKVQQPPPPQPTPEYRHLLEGSDAEAVSFREHARSYNNALSFTSLSPHFDQTRMQTPRPPVFRVFGRLYHRLGALIPAVTRRPAFAQPLDLTAQRGPMQRSVLSKLEAMLRTGNRFVRGVASAKARAGWDTAKEGSCAYAYQQYGPQNLILQVHGDLCPDGRPKYKVVSSLHPFAMPLLYPLYPLLFPTGEDGFHPKIPLRGFEEAGPPIARNREQFDIGIELGDILAALGCDDDDDEENDDDDDDGGNVDIEGGSTRVSCSQFFAYYVHERDDCCSIPHHLERLFLEFVIDGYPQVETDRLNYIRSHQDRLRVTATQGITDAVVHGLTTDQNGRSVILGSTFRNGPREITQRYEDAMACVIECGKPSLFITMTCNPNWAEIKSVLGPVESAHNRPDLIARVSEAKLHRLCDDAFGNKNRAGCLGAVLTHTHVIEYQKRGVPHAHILFTLALDDHPMTTEAIDKIISAKKPNPTRYPDLYETVTQHMFHGKCGGNSNQPA</sequence>
<feature type="domain" description="Helitron helicase-like" evidence="2">
    <location>
        <begin position="325"/>
        <end position="508"/>
    </location>
</feature>
<proteinExistence type="predicted"/>